<protein>
    <recommendedName>
        <fullName evidence="5">Tetratricopeptide repeat protein</fullName>
    </recommendedName>
</protein>
<sequence length="728" mass="82465">MQKLAFQKNDDLMPKTPFAFPAFIGLICLTSIALWLFFPYSPISLHTISEIIPDRAVIDSNGSTKLEGLIYFVRQSFLTGAEDQSLWPIYLYTGTSIIAIFILLIGFKKWVQIPRNYFIGGFLIWLTFIYVTNRHQSATEISLIILDQIHGLGIISLIACTVFISAAIPRLLFQLGFSTSFEQGKRNWLILFGLFILNLLLTYGNEILAWDLHFAIPGLLFSHIAWFAYAFQTGQMNSQLRWGISLLSLMTLLFFFSMGNDPGIQAFIHWYLICQSVMFALFPLFIISNFRTPIQQNLPVYKIIHKAPHVDLRLMYLGVFILGSAWVYAKNASVIHQFQAAFYNERGDLAKFTGNRKSAEFAYQQAMLHSKLNAKSNLSLAALALQVNDHESAAYYLATSLQKHASERAYLSLANIYQQNEHAFEALFMLQKAQQQFPESLEILTSLAKQFETLKSLDSATYYYQKAYQVHPDNPISQGNILFSTKTVIENSKDSDPAVAANNLAIALKSGKSIQTASPDTAQNPGIELRKWANVYNYLMYAKKQAPIYPLSQWAKNPLAEAAFPEQSILLAWQDYHQGRPLLALQKIDLLIKKDTASGATGLHNMLNFWKTSLLKPQAFQTIRTLHEAQKALREMPFQVDVLQQALPILNKNNQEKVGYDAALAALQWNEGVPVYYLIFAMQAYQIGEITYGNEAVQELKKLNPTIYLANQAILAKALQEAIRRQNF</sequence>
<feature type="transmembrane region" description="Helical" evidence="2">
    <location>
        <begin position="240"/>
        <end position="258"/>
    </location>
</feature>
<dbReference type="PROSITE" id="PS50005">
    <property type="entry name" value="TPR"/>
    <property type="match status" value="1"/>
</dbReference>
<accession>A0ABW6CVY8</accession>
<gene>
    <name evidence="3" type="ORF">SKC38_02540</name>
</gene>
<feature type="transmembrane region" description="Helical" evidence="2">
    <location>
        <begin position="152"/>
        <end position="173"/>
    </location>
</feature>
<comment type="caution">
    <text evidence="3">The sequence shown here is derived from an EMBL/GenBank/DDBJ whole genome shotgun (WGS) entry which is preliminary data.</text>
</comment>
<dbReference type="RefSeq" id="WP_377974803.1">
    <property type="nucleotide sequence ID" value="NZ_JBBKYA010000001.1"/>
</dbReference>
<keyword evidence="2" id="KW-0472">Membrane</keyword>
<evidence type="ECO:0000256" key="1">
    <source>
        <dbReference type="PROSITE-ProRule" id="PRU00339"/>
    </source>
</evidence>
<dbReference type="InterPro" id="IPR011990">
    <property type="entry name" value="TPR-like_helical_dom_sf"/>
</dbReference>
<feature type="transmembrane region" description="Helical" evidence="2">
    <location>
        <begin position="207"/>
        <end position="228"/>
    </location>
</feature>
<reference evidence="3 4" key="1">
    <citation type="submission" date="2024-03" db="EMBL/GenBank/DDBJ databases">
        <title>Aquirufa genome sequencing.</title>
        <authorList>
            <person name="Pitt A."/>
            <person name="Hahn M.W."/>
        </authorList>
    </citation>
    <scope>NUCLEOTIDE SEQUENCE [LARGE SCALE GENOMIC DNA]</scope>
    <source>
        <strain evidence="3 4">PLAD-142S6K</strain>
    </source>
</reference>
<proteinExistence type="predicted"/>
<evidence type="ECO:0000313" key="3">
    <source>
        <dbReference type="EMBL" id="MFD3275105.1"/>
    </source>
</evidence>
<dbReference type="Gene3D" id="1.25.40.10">
    <property type="entry name" value="Tetratricopeptide repeat domain"/>
    <property type="match status" value="1"/>
</dbReference>
<feature type="transmembrane region" description="Helical" evidence="2">
    <location>
        <begin position="185"/>
        <end position="201"/>
    </location>
</feature>
<keyword evidence="1" id="KW-0802">TPR repeat</keyword>
<feature type="transmembrane region" description="Helical" evidence="2">
    <location>
        <begin position="20"/>
        <end position="38"/>
    </location>
</feature>
<keyword evidence="2" id="KW-0812">Transmembrane</keyword>
<dbReference type="Proteomes" id="UP001598114">
    <property type="component" value="Unassembled WGS sequence"/>
</dbReference>
<feature type="transmembrane region" description="Helical" evidence="2">
    <location>
        <begin position="310"/>
        <end position="329"/>
    </location>
</feature>
<evidence type="ECO:0000256" key="2">
    <source>
        <dbReference type="SAM" id="Phobius"/>
    </source>
</evidence>
<dbReference type="EMBL" id="JBBKYA010000001">
    <property type="protein sequence ID" value="MFD3275105.1"/>
    <property type="molecule type" value="Genomic_DNA"/>
</dbReference>
<dbReference type="InterPro" id="IPR019734">
    <property type="entry name" value="TPR_rpt"/>
</dbReference>
<keyword evidence="2" id="KW-1133">Transmembrane helix</keyword>
<feature type="transmembrane region" description="Helical" evidence="2">
    <location>
        <begin position="89"/>
        <end position="107"/>
    </location>
</feature>
<name>A0ABW6CVY8_9BACT</name>
<organism evidence="3 4">
    <name type="scientific">Aquirufa echingensis</name>
    <dbReference type="NCBI Taxonomy" id="3096516"/>
    <lineage>
        <taxon>Bacteria</taxon>
        <taxon>Pseudomonadati</taxon>
        <taxon>Bacteroidota</taxon>
        <taxon>Cytophagia</taxon>
        <taxon>Cytophagales</taxon>
        <taxon>Flectobacillaceae</taxon>
        <taxon>Aquirufa</taxon>
    </lineage>
</organism>
<feature type="repeat" description="TPR" evidence="1">
    <location>
        <begin position="441"/>
        <end position="474"/>
    </location>
</feature>
<evidence type="ECO:0008006" key="5">
    <source>
        <dbReference type="Google" id="ProtNLM"/>
    </source>
</evidence>
<feature type="transmembrane region" description="Helical" evidence="2">
    <location>
        <begin position="114"/>
        <end position="132"/>
    </location>
</feature>
<feature type="transmembrane region" description="Helical" evidence="2">
    <location>
        <begin position="270"/>
        <end position="290"/>
    </location>
</feature>
<dbReference type="SMART" id="SM00028">
    <property type="entry name" value="TPR"/>
    <property type="match status" value="3"/>
</dbReference>
<dbReference type="SUPFAM" id="SSF48452">
    <property type="entry name" value="TPR-like"/>
    <property type="match status" value="1"/>
</dbReference>
<keyword evidence="4" id="KW-1185">Reference proteome</keyword>
<evidence type="ECO:0000313" key="4">
    <source>
        <dbReference type="Proteomes" id="UP001598114"/>
    </source>
</evidence>